<keyword evidence="3" id="KW-1185">Reference proteome</keyword>
<evidence type="ECO:0000256" key="1">
    <source>
        <dbReference type="SAM" id="Phobius"/>
    </source>
</evidence>
<feature type="transmembrane region" description="Helical" evidence="1">
    <location>
        <begin position="28"/>
        <end position="45"/>
    </location>
</feature>
<name>A0A1G6ACN2_9HYPH</name>
<dbReference type="EMBL" id="FMXQ01000001">
    <property type="protein sequence ID" value="SDB06162.1"/>
    <property type="molecule type" value="Genomic_DNA"/>
</dbReference>
<sequence>MSGDQDNIRPSEPPDQVEIWAKRTGRTLGFIALFVLALYLLVTYAP</sequence>
<protein>
    <submittedName>
        <fullName evidence="2">Uncharacterized protein</fullName>
    </submittedName>
</protein>
<keyword evidence="1" id="KW-0472">Membrane</keyword>
<dbReference type="RefSeq" id="WP_175478212.1">
    <property type="nucleotide sequence ID" value="NZ_FMXQ01000001.1"/>
</dbReference>
<keyword evidence="1" id="KW-1133">Transmembrane helix</keyword>
<dbReference type="AlphaFoldDB" id="A0A1G6ACN2"/>
<evidence type="ECO:0000313" key="3">
    <source>
        <dbReference type="Proteomes" id="UP000199071"/>
    </source>
</evidence>
<organism evidence="2 3">
    <name type="scientific">Bauldia litoralis</name>
    <dbReference type="NCBI Taxonomy" id="665467"/>
    <lineage>
        <taxon>Bacteria</taxon>
        <taxon>Pseudomonadati</taxon>
        <taxon>Pseudomonadota</taxon>
        <taxon>Alphaproteobacteria</taxon>
        <taxon>Hyphomicrobiales</taxon>
        <taxon>Kaistiaceae</taxon>
        <taxon>Bauldia</taxon>
    </lineage>
</organism>
<gene>
    <name evidence="2" type="ORF">SAMN02982931_00453</name>
</gene>
<reference evidence="2 3" key="1">
    <citation type="submission" date="2016-10" db="EMBL/GenBank/DDBJ databases">
        <authorList>
            <person name="de Groot N.N."/>
        </authorList>
    </citation>
    <scope>NUCLEOTIDE SEQUENCE [LARGE SCALE GENOMIC DNA]</scope>
    <source>
        <strain evidence="2 3">ATCC 35022</strain>
    </source>
</reference>
<accession>A0A1G6ACN2</accession>
<proteinExistence type="predicted"/>
<evidence type="ECO:0000313" key="2">
    <source>
        <dbReference type="EMBL" id="SDB06162.1"/>
    </source>
</evidence>
<dbReference type="Proteomes" id="UP000199071">
    <property type="component" value="Unassembled WGS sequence"/>
</dbReference>
<keyword evidence="1" id="KW-0812">Transmembrane</keyword>